<evidence type="ECO:0000313" key="1">
    <source>
        <dbReference type="EMBL" id="KUG03902.1"/>
    </source>
</evidence>
<gene>
    <name evidence="1" type="ORF">ASZ90_018682</name>
</gene>
<accession>A0A0W8E5H8</accession>
<reference evidence="1" key="1">
    <citation type="journal article" date="2015" name="Proc. Natl. Acad. Sci. U.S.A.">
        <title>Networks of energetic and metabolic interactions define dynamics in microbial communities.</title>
        <authorList>
            <person name="Embree M."/>
            <person name="Liu J.K."/>
            <person name="Al-Bassam M.M."/>
            <person name="Zengler K."/>
        </authorList>
    </citation>
    <scope>NUCLEOTIDE SEQUENCE</scope>
</reference>
<dbReference type="AlphaFoldDB" id="A0A0W8E5H8"/>
<name>A0A0W8E5H8_9ZZZZ</name>
<proteinExistence type="predicted"/>
<sequence length="63" mass="7408">MAKSCKEVIINGYKIQCPICGGNRFWENNNINNKWSFILGLGNKKIQNFICQQCGHINWFWNE</sequence>
<comment type="caution">
    <text evidence="1">The sequence shown here is derived from an EMBL/GenBank/DDBJ whole genome shotgun (WGS) entry which is preliminary data.</text>
</comment>
<evidence type="ECO:0008006" key="2">
    <source>
        <dbReference type="Google" id="ProtNLM"/>
    </source>
</evidence>
<organism evidence="1">
    <name type="scientific">hydrocarbon metagenome</name>
    <dbReference type="NCBI Taxonomy" id="938273"/>
    <lineage>
        <taxon>unclassified sequences</taxon>
        <taxon>metagenomes</taxon>
        <taxon>ecological metagenomes</taxon>
    </lineage>
</organism>
<protein>
    <recommendedName>
        <fullName evidence="2">DNA-binding protein</fullName>
    </recommendedName>
</protein>
<dbReference type="EMBL" id="LNQE01001865">
    <property type="protein sequence ID" value="KUG03902.1"/>
    <property type="molecule type" value="Genomic_DNA"/>
</dbReference>